<evidence type="ECO:0000256" key="1">
    <source>
        <dbReference type="SAM" id="MobiDB-lite"/>
    </source>
</evidence>
<dbReference type="Proteomes" id="UP001595965">
    <property type="component" value="Unassembled WGS sequence"/>
</dbReference>
<feature type="compositionally biased region" description="Basic and acidic residues" evidence="1">
    <location>
        <begin position="1"/>
        <end position="17"/>
    </location>
</feature>
<keyword evidence="3" id="KW-1185">Reference proteome</keyword>
<comment type="caution">
    <text evidence="2">The sequence shown here is derived from an EMBL/GenBank/DDBJ whole genome shotgun (WGS) entry which is preliminary data.</text>
</comment>
<feature type="compositionally biased region" description="Basic and acidic residues" evidence="1">
    <location>
        <begin position="384"/>
        <end position="400"/>
    </location>
</feature>
<accession>A0ABV8XTH8</accession>
<dbReference type="RefSeq" id="WP_344229285.1">
    <property type="nucleotide sequence ID" value="NZ_BAAALH010000002.1"/>
</dbReference>
<evidence type="ECO:0000313" key="3">
    <source>
        <dbReference type="Proteomes" id="UP001595965"/>
    </source>
</evidence>
<feature type="region of interest" description="Disordered" evidence="1">
    <location>
        <begin position="1"/>
        <end position="39"/>
    </location>
</feature>
<dbReference type="EMBL" id="JBHSEN010000001">
    <property type="protein sequence ID" value="MFC4428899.1"/>
    <property type="molecule type" value="Genomic_DNA"/>
</dbReference>
<evidence type="ECO:0000313" key="2">
    <source>
        <dbReference type="EMBL" id="MFC4428899.1"/>
    </source>
</evidence>
<gene>
    <name evidence="2" type="ORF">ACFO0K_04300</name>
</gene>
<name>A0ABV8XTH8_9MICC</name>
<reference evidence="3" key="1">
    <citation type="journal article" date="2019" name="Int. J. Syst. Evol. Microbiol.">
        <title>The Global Catalogue of Microorganisms (GCM) 10K type strain sequencing project: providing services to taxonomists for standard genome sequencing and annotation.</title>
        <authorList>
            <consortium name="The Broad Institute Genomics Platform"/>
            <consortium name="The Broad Institute Genome Sequencing Center for Infectious Disease"/>
            <person name="Wu L."/>
            <person name="Ma J."/>
        </authorList>
    </citation>
    <scope>NUCLEOTIDE SEQUENCE [LARGE SCALE GENOMIC DNA]</scope>
    <source>
        <strain evidence="3">CGMCC 1.12125</strain>
    </source>
</reference>
<evidence type="ECO:0008006" key="4">
    <source>
        <dbReference type="Google" id="ProtNLM"/>
    </source>
</evidence>
<protein>
    <recommendedName>
        <fullName evidence="4">EcsC family protein</fullName>
    </recommendedName>
</protein>
<organism evidence="2 3">
    <name type="scientific">Citricoccus alkalitolerans</name>
    <dbReference type="NCBI Taxonomy" id="246603"/>
    <lineage>
        <taxon>Bacteria</taxon>
        <taxon>Bacillati</taxon>
        <taxon>Actinomycetota</taxon>
        <taxon>Actinomycetes</taxon>
        <taxon>Micrococcales</taxon>
        <taxon>Micrococcaceae</taxon>
        <taxon>Citricoccus</taxon>
    </lineage>
</organism>
<proteinExistence type="predicted"/>
<sequence length="406" mass="43605">MALEFQRNEPPAERTVTDDEDLILDAETPQSEKGSADEFPGMVREQDKEAEEFAIEFLKKVLRLRGVRIDREKYLRAELHRRGESTARIDQAITENPAAAGIPTVMLDEIAKSAIDFETKKSTGMSFAAGLPGGFAMLGTVPADITQFYVHAFRIMQKVAYIYGWQSFLRDTEDIDDETLGKLAAFLGVMMGVAGASTSVTAFAAQVARPAIQKKITSVALTKTSWFLPMKQTMKLIGIQVTKKSFANAATKVVPVVGGVISGSLTFVTLNAQAKRLMNHLREIPPPNVDAAEYLAAMRGADEEAVQSTTDRGHALGIAVSNAADLFRSVDRDGDGVPYESRAGQAVKGAASALRDGAAGAAGKMGSLVRRKKSHQASTDSPGDDLKSPDADEPLVKDSQKNGGVE</sequence>
<feature type="region of interest" description="Disordered" evidence="1">
    <location>
        <begin position="361"/>
        <end position="406"/>
    </location>
</feature>